<organism evidence="1 2">
    <name type="scientific">Phlebiopsis gigantea (strain 11061_1 CR5-6)</name>
    <name type="common">White-rot fungus</name>
    <name type="synonym">Peniophora gigantea</name>
    <dbReference type="NCBI Taxonomy" id="745531"/>
    <lineage>
        <taxon>Eukaryota</taxon>
        <taxon>Fungi</taxon>
        <taxon>Dikarya</taxon>
        <taxon>Basidiomycota</taxon>
        <taxon>Agaricomycotina</taxon>
        <taxon>Agaricomycetes</taxon>
        <taxon>Polyporales</taxon>
        <taxon>Phanerochaetaceae</taxon>
        <taxon>Phlebiopsis</taxon>
    </lineage>
</organism>
<protein>
    <submittedName>
        <fullName evidence="1">Uncharacterized protein</fullName>
    </submittedName>
</protein>
<accession>A0A0C3S1I9</accession>
<gene>
    <name evidence="1" type="ORF">PHLGIDRAFT_253467</name>
</gene>
<name>A0A0C3S1I9_PHLG1</name>
<reference evidence="1 2" key="1">
    <citation type="journal article" date="2014" name="PLoS Genet.">
        <title>Analysis of the Phlebiopsis gigantea genome, transcriptome and secretome provides insight into its pioneer colonization strategies of wood.</title>
        <authorList>
            <person name="Hori C."/>
            <person name="Ishida T."/>
            <person name="Igarashi K."/>
            <person name="Samejima M."/>
            <person name="Suzuki H."/>
            <person name="Master E."/>
            <person name="Ferreira P."/>
            <person name="Ruiz-Duenas F.J."/>
            <person name="Held B."/>
            <person name="Canessa P."/>
            <person name="Larrondo L.F."/>
            <person name="Schmoll M."/>
            <person name="Druzhinina I.S."/>
            <person name="Kubicek C.P."/>
            <person name="Gaskell J.A."/>
            <person name="Kersten P."/>
            <person name="St John F."/>
            <person name="Glasner J."/>
            <person name="Sabat G."/>
            <person name="Splinter BonDurant S."/>
            <person name="Syed K."/>
            <person name="Yadav J."/>
            <person name="Mgbeahuruike A.C."/>
            <person name="Kovalchuk A."/>
            <person name="Asiegbu F.O."/>
            <person name="Lackner G."/>
            <person name="Hoffmeister D."/>
            <person name="Rencoret J."/>
            <person name="Gutierrez A."/>
            <person name="Sun H."/>
            <person name="Lindquist E."/>
            <person name="Barry K."/>
            <person name="Riley R."/>
            <person name="Grigoriev I.V."/>
            <person name="Henrissat B."/>
            <person name="Kues U."/>
            <person name="Berka R.M."/>
            <person name="Martinez A.T."/>
            <person name="Covert S.F."/>
            <person name="Blanchette R.A."/>
            <person name="Cullen D."/>
        </authorList>
    </citation>
    <scope>NUCLEOTIDE SEQUENCE [LARGE SCALE GENOMIC DNA]</scope>
    <source>
        <strain evidence="1 2">11061_1 CR5-6</strain>
    </source>
</reference>
<evidence type="ECO:0000313" key="1">
    <source>
        <dbReference type="EMBL" id="KIP03157.1"/>
    </source>
</evidence>
<sequence>MERPAMYCRTSMPCYRTNSYKRLCRPVTVNKGYLVSKSQISGLKSLGCSSVLDIQRNLVRQRQSDPPYEDLSTSYSCPFFVLGVVRSGPSCKSISAPKASKCSMRRQRTIHTNDQHGARVLCSSRSQKTTKCPVLAYSCSLLRRWWPPAQGKGTI</sequence>
<dbReference type="EMBL" id="KN840630">
    <property type="protein sequence ID" value="KIP03157.1"/>
    <property type="molecule type" value="Genomic_DNA"/>
</dbReference>
<dbReference type="AlphaFoldDB" id="A0A0C3S1I9"/>
<evidence type="ECO:0000313" key="2">
    <source>
        <dbReference type="Proteomes" id="UP000053257"/>
    </source>
</evidence>
<proteinExistence type="predicted"/>
<dbReference type="HOGENOM" id="CLU_1696161_0_0_1"/>
<keyword evidence="2" id="KW-1185">Reference proteome</keyword>
<dbReference type="Proteomes" id="UP000053257">
    <property type="component" value="Unassembled WGS sequence"/>
</dbReference>